<keyword evidence="7" id="KW-1185">Reference proteome</keyword>
<dbReference type="PROSITE" id="PS50949">
    <property type="entry name" value="HTH_GNTR"/>
    <property type="match status" value="1"/>
</dbReference>
<dbReference type="PRINTS" id="PR00035">
    <property type="entry name" value="HTHGNTR"/>
</dbReference>
<evidence type="ECO:0000256" key="4">
    <source>
        <dbReference type="NCBIfam" id="TIGR02404"/>
    </source>
</evidence>
<dbReference type="Pfam" id="PF00392">
    <property type="entry name" value="GntR"/>
    <property type="match status" value="1"/>
</dbReference>
<comment type="caution">
    <text evidence="6">The sequence shown here is derived from an EMBL/GenBank/DDBJ whole genome shotgun (WGS) entry which is preliminary data.</text>
</comment>
<evidence type="ECO:0000256" key="3">
    <source>
        <dbReference type="ARBA" id="ARBA00023163"/>
    </source>
</evidence>
<dbReference type="CDD" id="cd07377">
    <property type="entry name" value="WHTH_GntR"/>
    <property type="match status" value="1"/>
</dbReference>
<dbReference type="SMART" id="SM00345">
    <property type="entry name" value="HTH_GNTR"/>
    <property type="match status" value="1"/>
</dbReference>
<dbReference type="PANTHER" id="PTHR44846:SF12">
    <property type="entry name" value="HTH-TYPE TRANSCRIPTIONAL REGULATOR TRER"/>
    <property type="match status" value="1"/>
</dbReference>
<dbReference type="InterPro" id="IPR028978">
    <property type="entry name" value="Chorismate_lyase_/UTRA_dom_sf"/>
</dbReference>
<evidence type="ECO:0000256" key="1">
    <source>
        <dbReference type="ARBA" id="ARBA00023015"/>
    </source>
</evidence>
<dbReference type="SUPFAM" id="SSF46785">
    <property type="entry name" value="Winged helix' DNA-binding domain"/>
    <property type="match status" value="1"/>
</dbReference>
<dbReference type="InterPro" id="IPR000524">
    <property type="entry name" value="Tscrpt_reg_HTH_GntR"/>
</dbReference>
<proteinExistence type="predicted"/>
<name>A0ABT6R0Q4_9BACL</name>
<dbReference type="SMART" id="SM00866">
    <property type="entry name" value="UTRA"/>
    <property type="match status" value="1"/>
</dbReference>
<dbReference type="Proteomes" id="UP001243286">
    <property type="component" value="Unassembled WGS sequence"/>
</dbReference>
<feature type="domain" description="HTH gntR-type" evidence="5">
    <location>
        <begin position="2"/>
        <end position="70"/>
    </location>
</feature>
<dbReference type="EMBL" id="JASBQV010000005">
    <property type="protein sequence ID" value="MDI3234430.1"/>
    <property type="molecule type" value="Genomic_DNA"/>
</dbReference>
<dbReference type="Gene3D" id="1.10.10.10">
    <property type="entry name" value="Winged helix-like DNA-binding domain superfamily/Winged helix DNA-binding domain"/>
    <property type="match status" value="1"/>
</dbReference>
<keyword evidence="2" id="KW-0238">DNA-binding</keyword>
<gene>
    <name evidence="6" type="primary">treR</name>
    <name evidence="6" type="ORF">QK289_05380</name>
</gene>
<keyword evidence="1" id="KW-0805">Transcription regulation</keyword>
<dbReference type="Gene3D" id="3.40.1410.10">
    <property type="entry name" value="Chorismate lyase-like"/>
    <property type="match status" value="1"/>
</dbReference>
<dbReference type="InterPro" id="IPR012770">
    <property type="entry name" value="TreR"/>
</dbReference>
<dbReference type="InterPro" id="IPR036388">
    <property type="entry name" value="WH-like_DNA-bd_sf"/>
</dbReference>
<dbReference type="RefSeq" id="WP_014971423.1">
    <property type="nucleotide sequence ID" value="NZ_JASBQV010000005.1"/>
</dbReference>
<protein>
    <recommendedName>
        <fullName evidence="4">Trehalose operon repressor</fullName>
    </recommendedName>
</protein>
<dbReference type="PANTHER" id="PTHR44846">
    <property type="entry name" value="MANNOSYL-D-GLYCERATE TRANSPORT/METABOLISM SYSTEM REPRESSOR MNGR-RELATED"/>
    <property type="match status" value="1"/>
</dbReference>
<accession>A0ABT6R0Q4</accession>
<dbReference type="InterPro" id="IPR011663">
    <property type="entry name" value="UTRA"/>
</dbReference>
<evidence type="ECO:0000256" key="2">
    <source>
        <dbReference type="ARBA" id="ARBA00023125"/>
    </source>
</evidence>
<evidence type="ECO:0000313" key="7">
    <source>
        <dbReference type="Proteomes" id="UP001243286"/>
    </source>
</evidence>
<reference evidence="6 7" key="1">
    <citation type="submission" date="2023-04" db="EMBL/GenBank/DDBJ databases">
        <title>Antarctic isolates genomes.</title>
        <authorList>
            <person name="Dimov S.G."/>
        </authorList>
    </citation>
    <scope>NUCLEOTIDE SEQUENCE [LARGE SCALE GENOMIC DNA]</scope>
    <source>
        <strain evidence="6 7">AL19</strain>
    </source>
</reference>
<evidence type="ECO:0000259" key="5">
    <source>
        <dbReference type="PROSITE" id="PS50949"/>
    </source>
</evidence>
<dbReference type="NCBIfam" id="TIGR02404">
    <property type="entry name" value="trehalos_R_Bsub"/>
    <property type="match status" value="1"/>
</dbReference>
<dbReference type="Pfam" id="PF07702">
    <property type="entry name" value="UTRA"/>
    <property type="match status" value="1"/>
</dbReference>
<organism evidence="6 7">
    <name type="scientific">Exiguobacterium antarcticum</name>
    <dbReference type="NCBI Taxonomy" id="132920"/>
    <lineage>
        <taxon>Bacteria</taxon>
        <taxon>Bacillati</taxon>
        <taxon>Bacillota</taxon>
        <taxon>Bacilli</taxon>
        <taxon>Bacillales</taxon>
        <taxon>Bacillales Family XII. Incertae Sedis</taxon>
        <taxon>Exiguobacterium</taxon>
    </lineage>
</organism>
<keyword evidence="3" id="KW-0804">Transcription</keyword>
<sequence>MMPKYLHIYHQLVSRIQDGTLPAETKLPSETELMHEFEASRGTVRKAIDALQDKGFVRKHQGKGVFVLSQDAIAFQFNGIVSFSEAHRQMGQHDVKTDVLSCTTIEATAELANQFHVAPGTSLTEVKRVRTIDGERVIYDINLFVTSLVPGLTTEIAGGSIYAYIEQTLGRQISYAKRKIEAQPATIDDQQHLDLEGTTHVIVITNDTYYYEGQHFERTQSRHRLDKFQFTDIARR</sequence>
<dbReference type="InterPro" id="IPR050679">
    <property type="entry name" value="Bact_HTH_transcr_reg"/>
</dbReference>
<evidence type="ECO:0000313" key="6">
    <source>
        <dbReference type="EMBL" id="MDI3234430.1"/>
    </source>
</evidence>
<dbReference type="InterPro" id="IPR036390">
    <property type="entry name" value="WH_DNA-bd_sf"/>
</dbReference>
<dbReference type="SUPFAM" id="SSF64288">
    <property type="entry name" value="Chorismate lyase-like"/>
    <property type="match status" value="1"/>
</dbReference>